<evidence type="ECO:0000313" key="2">
    <source>
        <dbReference type="EMBL" id="MDQ0322935.1"/>
    </source>
</evidence>
<reference evidence="2 3" key="1">
    <citation type="submission" date="2023-07" db="EMBL/GenBank/DDBJ databases">
        <title>Genomic Encyclopedia of Type Strains, Phase IV (KMG-IV): sequencing the most valuable type-strain genomes for metagenomic binning, comparative biology and taxonomic classification.</title>
        <authorList>
            <person name="Goeker M."/>
        </authorList>
    </citation>
    <scope>NUCLEOTIDE SEQUENCE [LARGE SCALE GENOMIC DNA]</scope>
    <source>
        <strain evidence="2 3">DSM 1112</strain>
    </source>
</reference>
<evidence type="ECO:0000256" key="1">
    <source>
        <dbReference type="SAM" id="MobiDB-lite"/>
    </source>
</evidence>
<proteinExistence type="predicted"/>
<feature type="region of interest" description="Disordered" evidence="1">
    <location>
        <begin position="128"/>
        <end position="199"/>
    </location>
</feature>
<accession>A0ABU0BXD8</accession>
<dbReference type="RefSeq" id="WP_307235127.1">
    <property type="nucleotide sequence ID" value="NZ_JAUSVF010000003.1"/>
</dbReference>
<name>A0ABU0BXD8_9HYPH</name>
<feature type="region of interest" description="Disordered" evidence="1">
    <location>
        <begin position="1"/>
        <end position="21"/>
    </location>
</feature>
<gene>
    <name evidence="2" type="ORF">QO002_005141</name>
</gene>
<sequence>MQAEDKQPDRDGQSDKHPNNDRSIVERMLEEMSYQTDLLGHVLAEQQRANCQLEQIARQTCEAQNELHRQTAFQGGLLKLLSYQVDLARTLHPGIAQLLDCKYGIDRCLDIGCCDGEPPPCKHVRCSDDKGLEEGSEESKPGQVKPRKVKDAPYPPVKREDNPNRQPNTRPQRKVPDGPFRGILRRSHGSNLRDIRSGNPGGAGIDFPVWTDDSSVANASANAADISGAKSGNVVLLSGNWYIDYSTDSGTTFTTLNPTTIFPQTLVGGFCCDQILQYAPQIDRFLWLLQYQSDATGANAYRLAAASPQDVINSNCTAWTYWDLTSGSFGLGTHWMDYPNMSLGDGEVYFSFDVLDTVADTIADNGLVVVRLSLAEIAAGGTINFRYTTAAESAVAWGSGVSQNTGNEVFWAGHVDNSTTRVFSWRNDSTTYFWRDVEVSNWPNGTLSSNGPNGNNWFGWGFPNNAVIGITRRLNELWLGWTASNGKGSSAGFNFPHPHVQIVKLNIADWKVIEQMQVWNPDLAFGYPSLATNSDNEVGIILGWGGGGSFNANTAVGFMGDYVVWYRNGSTWTHTRFGDYVTVRRAAPESQMFAGFGFVTVDTTTPAGASHRFDPYYVLFGREKNEPRPPR</sequence>
<protein>
    <submittedName>
        <fullName evidence="2">Uncharacterized protein</fullName>
    </submittedName>
</protein>
<organism evidence="2 3">
    <name type="scientific">Pararhizobium capsulatum DSM 1112</name>
    <dbReference type="NCBI Taxonomy" id="1121113"/>
    <lineage>
        <taxon>Bacteria</taxon>
        <taxon>Pseudomonadati</taxon>
        <taxon>Pseudomonadota</taxon>
        <taxon>Alphaproteobacteria</taxon>
        <taxon>Hyphomicrobiales</taxon>
        <taxon>Rhizobiaceae</taxon>
        <taxon>Rhizobium/Agrobacterium group</taxon>
        <taxon>Pararhizobium</taxon>
    </lineage>
</organism>
<dbReference type="EMBL" id="JAUSVF010000003">
    <property type="protein sequence ID" value="MDQ0322935.1"/>
    <property type="molecule type" value="Genomic_DNA"/>
</dbReference>
<keyword evidence="3" id="KW-1185">Reference proteome</keyword>
<dbReference type="Proteomes" id="UP001230207">
    <property type="component" value="Unassembled WGS sequence"/>
</dbReference>
<feature type="compositionally biased region" description="Basic and acidic residues" evidence="1">
    <location>
        <begin position="128"/>
        <end position="140"/>
    </location>
</feature>
<comment type="caution">
    <text evidence="2">The sequence shown here is derived from an EMBL/GenBank/DDBJ whole genome shotgun (WGS) entry which is preliminary data.</text>
</comment>
<evidence type="ECO:0000313" key="3">
    <source>
        <dbReference type="Proteomes" id="UP001230207"/>
    </source>
</evidence>